<sequence length="538" mass="58143">MASPHFSGLDITLDHTLPEVIGHVAARYGDRPYIVGEDGSSISFADFAKRVRTLARALVARGVDHGDRVAIWAPNSPEWIVAACAIESIGAIMVPINTRFKGGEARFVLDRTRARILFTVGRFLGTDYAELLRAAGGGAGDDGPVRDLPALRHIVPLDPAGLGEFQHDLAEEASVDARIAAVTPHAIADILFTSGTTGQPKGAMHNHGQALWMPAIWNESNDLRAGDRMAIINPFFHSFGYRSGWVSALIAGITTYPLATFDAGAVLRLIERERITVLMGPPTIFFSLMEHPAFGTFDLSSLRVGHTGASNVPVDLIRAGREVFGFDTFLTSFGQTECTALATVNYPDASFETIARTVGRPLPGVELKIVDADGNAVAQGESGELLIRGPNVMQGYFEEPEQTAAAIDADGWLHSGDVGCIDENGNLRILDRLKDVVIVGGFNAYPAEIENILRKHPAIADVSILAWPDERMGEVCAACVILKPGAALTLAELTDWSREQMANYKVPRQLFLVSEFPRTPLGKVQKFVLRDQVKARTG</sequence>
<keyword evidence="2 8" id="KW-0436">Ligase</keyword>
<name>A0A916TT50_9SPHN</name>
<evidence type="ECO:0000256" key="2">
    <source>
        <dbReference type="ARBA" id="ARBA00022598"/>
    </source>
</evidence>
<feature type="domain" description="AMP-binding enzyme C-terminal" evidence="7">
    <location>
        <begin position="448"/>
        <end position="523"/>
    </location>
</feature>
<reference evidence="8" key="2">
    <citation type="submission" date="2020-09" db="EMBL/GenBank/DDBJ databases">
        <authorList>
            <person name="Sun Q."/>
            <person name="Zhou Y."/>
        </authorList>
    </citation>
    <scope>NUCLEOTIDE SEQUENCE</scope>
    <source>
        <strain evidence="8">CGMCC 1.15095</strain>
    </source>
</reference>
<reference evidence="8" key="1">
    <citation type="journal article" date="2014" name="Int. J. Syst. Evol. Microbiol.">
        <title>Complete genome sequence of Corynebacterium casei LMG S-19264T (=DSM 44701T), isolated from a smear-ripened cheese.</title>
        <authorList>
            <consortium name="US DOE Joint Genome Institute (JGI-PGF)"/>
            <person name="Walter F."/>
            <person name="Albersmeier A."/>
            <person name="Kalinowski J."/>
            <person name="Ruckert C."/>
        </authorList>
    </citation>
    <scope>NUCLEOTIDE SEQUENCE</scope>
    <source>
        <strain evidence="8">CGMCC 1.15095</strain>
    </source>
</reference>
<evidence type="ECO:0000259" key="6">
    <source>
        <dbReference type="Pfam" id="PF00501"/>
    </source>
</evidence>
<dbReference type="Proteomes" id="UP000608154">
    <property type="component" value="Unassembled WGS sequence"/>
</dbReference>
<comment type="caution">
    <text evidence="8">The sequence shown here is derived from an EMBL/GenBank/DDBJ whole genome shotgun (WGS) entry which is preliminary data.</text>
</comment>
<evidence type="ECO:0000256" key="5">
    <source>
        <dbReference type="ARBA" id="ARBA00067668"/>
    </source>
</evidence>
<dbReference type="Gene3D" id="3.30.300.30">
    <property type="match status" value="1"/>
</dbReference>
<evidence type="ECO:0000256" key="4">
    <source>
        <dbReference type="ARBA" id="ARBA00066616"/>
    </source>
</evidence>
<dbReference type="SUPFAM" id="SSF56801">
    <property type="entry name" value="Acetyl-CoA synthetase-like"/>
    <property type="match status" value="1"/>
</dbReference>
<dbReference type="Gene3D" id="3.40.50.12780">
    <property type="entry name" value="N-terminal domain of ligase-like"/>
    <property type="match status" value="1"/>
</dbReference>
<evidence type="ECO:0000256" key="1">
    <source>
        <dbReference type="ARBA" id="ARBA00006432"/>
    </source>
</evidence>
<evidence type="ECO:0000256" key="3">
    <source>
        <dbReference type="ARBA" id="ARBA00051915"/>
    </source>
</evidence>
<dbReference type="InterPro" id="IPR042099">
    <property type="entry name" value="ANL_N_sf"/>
</dbReference>
<evidence type="ECO:0000313" key="8">
    <source>
        <dbReference type="EMBL" id="GGC03332.1"/>
    </source>
</evidence>
<dbReference type="AlphaFoldDB" id="A0A916TT50"/>
<dbReference type="InterPro" id="IPR020845">
    <property type="entry name" value="AMP-binding_CS"/>
</dbReference>
<organism evidence="8 9">
    <name type="scientific">Novosphingobium endophyticum</name>
    <dbReference type="NCBI Taxonomy" id="1955250"/>
    <lineage>
        <taxon>Bacteria</taxon>
        <taxon>Pseudomonadati</taxon>
        <taxon>Pseudomonadota</taxon>
        <taxon>Alphaproteobacteria</taxon>
        <taxon>Sphingomonadales</taxon>
        <taxon>Sphingomonadaceae</taxon>
        <taxon>Novosphingobium</taxon>
    </lineage>
</organism>
<gene>
    <name evidence="8" type="primary">fadD3</name>
    <name evidence="8" type="ORF">GCM10011494_22260</name>
</gene>
<dbReference type="PROSITE" id="PS00455">
    <property type="entry name" value="AMP_BINDING"/>
    <property type="match status" value="1"/>
</dbReference>
<evidence type="ECO:0000259" key="7">
    <source>
        <dbReference type="Pfam" id="PF13193"/>
    </source>
</evidence>
<comment type="similarity">
    <text evidence="1">Belongs to the ATP-dependent AMP-binding enzyme family.</text>
</comment>
<dbReference type="Pfam" id="PF13193">
    <property type="entry name" value="AMP-binding_C"/>
    <property type="match status" value="1"/>
</dbReference>
<dbReference type="GO" id="GO:0031956">
    <property type="term" value="F:medium-chain fatty acid-CoA ligase activity"/>
    <property type="evidence" value="ECO:0007669"/>
    <property type="project" value="TreeGrafter"/>
</dbReference>
<accession>A0A916TT50</accession>
<dbReference type="Pfam" id="PF00501">
    <property type="entry name" value="AMP-binding"/>
    <property type="match status" value="1"/>
</dbReference>
<dbReference type="RefSeq" id="WP_308421043.1">
    <property type="nucleotide sequence ID" value="NZ_BMHK01000013.1"/>
</dbReference>
<dbReference type="InterPro" id="IPR045851">
    <property type="entry name" value="AMP-bd_C_sf"/>
</dbReference>
<comment type="catalytic activity">
    <reaction evidence="3">
        <text>3-(methylsulfanyl)propanoate + ATP + CoA = 3-(methylsulfanyl)propanoyl-CoA + AMP + diphosphate</text>
        <dbReference type="Rhea" id="RHEA:43052"/>
        <dbReference type="ChEBI" id="CHEBI:30616"/>
        <dbReference type="ChEBI" id="CHEBI:33019"/>
        <dbReference type="ChEBI" id="CHEBI:49016"/>
        <dbReference type="ChEBI" id="CHEBI:57287"/>
        <dbReference type="ChEBI" id="CHEBI:82815"/>
        <dbReference type="ChEBI" id="CHEBI:456215"/>
        <dbReference type="EC" id="6.2.1.44"/>
    </reaction>
    <physiologicalReaction direction="left-to-right" evidence="3">
        <dbReference type="Rhea" id="RHEA:43053"/>
    </physiologicalReaction>
</comment>
<keyword evidence="9" id="KW-1185">Reference proteome</keyword>
<dbReference type="EC" id="6.2.1.44" evidence="4"/>
<proteinExistence type="inferred from homology"/>
<evidence type="ECO:0000313" key="9">
    <source>
        <dbReference type="Proteomes" id="UP000608154"/>
    </source>
</evidence>
<dbReference type="FunFam" id="3.30.300.30:FF:000008">
    <property type="entry name" value="2,3-dihydroxybenzoate-AMP ligase"/>
    <property type="match status" value="1"/>
</dbReference>
<dbReference type="InterPro" id="IPR000873">
    <property type="entry name" value="AMP-dep_synth/lig_dom"/>
</dbReference>
<dbReference type="PANTHER" id="PTHR43201">
    <property type="entry name" value="ACYL-COA SYNTHETASE"/>
    <property type="match status" value="1"/>
</dbReference>
<feature type="domain" description="AMP-dependent synthetase/ligase" evidence="6">
    <location>
        <begin position="24"/>
        <end position="397"/>
    </location>
</feature>
<dbReference type="GO" id="GO:0006631">
    <property type="term" value="P:fatty acid metabolic process"/>
    <property type="evidence" value="ECO:0007669"/>
    <property type="project" value="TreeGrafter"/>
</dbReference>
<dbReference type="EMBL" id="BMHK01000013">
    <property type="protein sequence ID" value="GGC03332.1"/>
    <property type="molecule type" value="Genomic_DNA"/>
</dbReference>
<protein>
    <recommendedName>
        <fullName evidence="5">3-methylmercaptopropionyl-CoA ligase</fullName>
        <ecNumber evidence="4">6.2.1.44</ecNumber>
    </recommendedName>
</protein>
<dbReference type="PANTHER" id="PTHR43201:SF5">
    <property type="entry name" value="MEDIUM-CHAIN ACYL-COA LIGASE ACSF2, MITOCHONDRIAL"/>
    <property type="match status" value="1"/>
</dbReference>
<dbReference type="InterPro" id="IPR025110">
    <property type="entry name" value="AMP-bd_C"/>
</dbReference>